<evidence type="ECO:0000313" key="1">
    <source>
        <dbReference type="EMBL" id="GFY09070.1"/>
    </source>
</evidence>
<organism evidence="1 2">
    <name type="scientific">Trichonephila clavipes</name>
    <name type="common">Golden silk orbweaver</name>
    <name type="synonym">Nephila clavipes</name>
    <dbReference type="NCBI Taxonomy" id="2585209"/>
    <lineage>
        <taxon>Eukaryota</taxon>
        <taxon>Metazoa</taxon>
        <taxon>Ecdysozoa</taxon>
        <taxon>Arthropoda</taxon>
        <taxon>Chelicerata</taxon>
        <taxon>Arachnida</taxon>
        <taxon>Araneae</taxon>
        <taxon>Araneomorphae</taxon>
        <taxon>Entelegynae</taxon>
        <taxon>Araneoidea</taxon>
        <taxon>Nephilidae</taxon>
        <taxon>Trichonephila</taxon>
    </lineage>
</organism>
<gene>
    <name evidence="1" type="primary">AVEN_12464_1</name>
    <name evidence="1" type="ORF">TNCV_4662611</name>
</gene>
<accession>A0A8X6SCX2</accession>
<protein>
    <submittedName>
        <fullName evidence="1">Helitron_like_N domain-containing protein</fullName>
    </submittedName>
</protein>
<proteinExistence type="predicted"/>
<name>A0A8X6SCX2_TRICX</name>
<dbReference type="AlphaFoldDB" id="A0A8X6SCX2"/>
<dbReference type="EMBL" id="BMAU01021284">
    <property type="protein sequence ID" value="GFY09070.1"/>
    <property type="molecule type" value="Genomic_DNA"/>
</dbReference>
<keyword evidence="2" id="KW-1185">Reference proteome</keyword>
<evidence type="ECO:0000313" key="2">
    <source>
        <dbReference type="Proteomes" id="UP000887159"/>
    </source>
</evidence>
<dbReference type="Proteomes" id="UP000887159">
    <property type="component" value="Unassembled WGS sequence"/>
</dbReference>
<reference evidence="1" key="1">
    <citation type="submission" date="2020-08" db="EMBL/GenBank/DDBJ databases">
        <title>Multicomponent nature underlies the extraordinary mechanical properties of spider dragline silk.</title>
        <authorList>
            <person name="Kono N."/>
            <person name="Nakamura H."/>
            <person name="Mori M."/>
            <person name="Yoshida Y."/>
            <person name="Ohtoshi R."/>
            <person name="Malay A.D."/>
            <person name="Moran D.A.P."/>
            <person name="Tomita M."/>
            <person name="Numata K."/>
            <person name="Arakawa K."/>
        </authorList>
    </citation>
    <scope>NUCLEOTIDE SEQUENCE</scope>
</reference>
<comment type="caution">
    <text evidence="1">The sequence shown here is derived from an EMBL/GenBank/DDBJ whole genome shotgun (WGS) entry which is preliminary data.</text>
</comment>
<sequence>MTSHLHPVQAGEEKFAQLYVLDSELATCRRMERSENSGCNLELLQNIDEVIRRVNQFSVAYQMTWELEQQVLHEERHEASENFTMYVRDDRLDSDQYRGRYNTPKTNEAAMVFKSSDDIPPNNRDICVYPKQRQLQEVDRCTLPLNAFQNIFFLCFTEHNIIL</sequence>